<evidence type="ECO:0000313" key="2">
    <source>
        <dbReference type="Proteomes" id="UP000673691"/>
    </source>
</evidence>
<accession>A0A8H7ZUG0</accession>
<organism evidence="1 2">
    <name type="scientific">Olpidium bornovanus</name>
    <dbReference type="NCBI Taxonomy" id="278681"/>
    <lineage>
        <taxon>Eukaryota</taxon>
        <taxon>Fungi</taxon>
        <taxon>Fungi incertae sedis</taxon>
        <taxon>Olpidiomycota</taxon>
        <taxon>Olpidiomycotina</taxon>
        <taxon>Olpidiomycetes</taxon>
        <taxon>Olpidiales</taxon>
        <taxon>Olpidiaceae</taxon>
        <taxon>Olpidium</taxon>
    </lineage>
</organism>
<name>A0A8H7ZUG0_9FUNG</name>
<proteinExistence type="predicted"/>
<dbReference type="AlphaFoldDB" id="A0A8H7ZUG0"/>
<keyword evidence="2" id="KW-1185">Reference proteome</keyword>
<comment type="caution">
    <text evidence="1">The sequence shown here is derived from an EMBL/GenBank/DDBJ whole genome shotgun (WGS) entry which is preliminary data.</text>
</comment>
<evidence type="ECO:0008006" key="3">
    <source>
        <dbReference type="Google" id="ProtNLM"/>
    </source>
</evidence>
<protein>
    <recommendedName>
        <fullName evidence="3">Polyprotein</fullName>
    </recommendedName>
</protein>
<dbReference type="Proteomes" id="UP000673691">
    <property type="component" value="Unassembled WGS sequence"/>
</dbReference>
<dbReference type="OrthoDB" id="3344688at2759"/>
<dbReference type="PANTHER" id="PTHR11439:SF483">
    <property type="entry name" value="PEPTIDE SYNTHASE GLIP-LIKE, PUTATIVE (AFU_ORTHOLOGUE AFUA_3G12920)-RELATED"/>
    <property type="match status" value="1"/>
</dbReference>
<reference evidence="1 2" key="1">
    <citation type="journal article" name="Sci. Rep.">
        <title>Genome-scale phylogenetic analyses confirm Olpidium as the closest living zoosporic fungus to the non-flagellated, terrestrial fungi.</title>
        <authorList>
            <person name="Chang Y."/>
            <person name="Rochon D."/>
            <person name="Sekimoto S."/>
            <person name="Wang Y."/>
            <person name="Chovatia M."/>
            <person name="Sandor L."/>
            <person name="Salamov A."/>
            <person name="Grigoriev I.V."/>
            <person name="Stajich J.E."/>
            <person name="Spatafora J.W."/>
        </authorList>
    </citation>
    <scope>NUCLEOTIDE SEQUENCE [LARGE SCALE GENOMIC DNA]</scope>
    <source>
        <strain evidence="1">S191</strain>
    </source>
</reference>
<sequence>MTRPDLAFAVSFLSRFVASPSPKHWGAVKRALCYLAGTPRYGIHFMEGESELIVFSDADWAGCRMTRATTTSQVCQVSGNGWDRPVQRLTVQDLQQERQM</sequence>
<dbReference type="PANTHER" id="PTHR11439">
    <property type="entry name" value="GAG-POL-RELATED RETROTRANSPOSON"/>
    <property type="match status" value="1"/>
</dbReference>
<dbReference type="EMBL" id="JAEFCI010006544">
    <property type="protein sequence ID" value="KAG5459616.1"/>
    <property type="molecule type" value="Genomic_DNA"/>
</dbReference>
<gene>
    <name evidence="1" type="ORF">BJ554DRAFT_8438</name>
</gene>
<evidence type="ECO:0000313" key="1">
    <source>
        <dbReference type="EMBL" id="KAG5459616.1"/>
    </source>
</evidence>